<dbReference type="Proteomes" id="UP000837857">
    <property type="component" value="Chromosome 26"/>
</dbReference>
<organism evidence="1 2">
    <name type="scientific">Iphiclides podalirius</name>
    <name type="common">scarce swallowtail</name>
    <dbReference type="NCBI Taxonomy" id="110791"/>
    <lineage>
        <taxon>Eukaryota</taxon>
        <taxon>Metazoa</taxon>
        <taxon>Ecdysozoa</taxon>
        <taxon>Arthropoda</taxon>
        <taxon>Hexapoda</taxon>
        <taxon>Insecta</taxon>
        <taxon>Pterygota</taxon>
        <taxon>Neoptera</taxon>
        <taxon>Endopterygota</taxon>
        <taxon>Lepidoptera</taxon>
        <taxon>Glossata</taxon>
        <taxon>Ditrysia</taxon>
        <taxon>Papilionoidea</taxon>
        <taxon>Papilionidae</taxon>
        <taxon>Papilioninae</taxon>
        <taxon>Iphiclides</taxon>
    </lineage>
</organism>
<accession>A0ABN8IJJ1</accession>
<keyword evidence="2" id="KW-1185">Reference proteome</keyword>
<proteinExistence type="predicted"/>
<name>A0ABN8IJJ1_9NEOP</name>
<gene>
    <name evidence="1" type="ORF">IPOD504_LOCUS10750</name>
</gene>
<evidence type="ECO:0000313" key="2">
    <source>
        <dbReference type="Proteomes" id="UP000837857"/>
    </source>
</evidence>
<evidence type="ECO:0000313" key="1">
    <source>
        <dbReference type="EMBL" id="CAH2059166.1"/>
    </source>
</evidence>
<dbReference type="EMBL" id="OW152838">
    <property type="protein sequence ID" value="CAH2059166.1"/>
    <property type="molecule type" value="Genomic_DNA"/>
</dbReference>
<protein>
    <submittedName>
        <fullName evidence="1">Uncharacterized protein</fullName>
    </submittedName>
</protein>
<feature type="non-terminal residue" evidence="1">
    <location>
        <position position="106"/>
    </location>
</feature>
<reference evidence="1" key="1">
    <citation type="submission" date="2022-03" db="EMBL/GenBank/DDBJ databases">
        <authorList>
            <person name="Martin H S."/>
        </authorList>
    </citation>
    <scope>NUCLEOTIDE SEQUENCE</scope>
</reference>
<sequence>MCNLPMRRAGNKWGGKSPVVRCTISGSVFRVTRNWVCTCAMAECSFARCQQERRAIRKELQRWTKNMVYILVPRISLPPSRQNSPKPDGVDRDVGSMARAEVSALL</sequence>